<evidence type="ECO:0000256" key="1">
    <source>
        <dbReference type="SAM" id="Phobius"/>
    </source>
</evidence>
<keyword evidence="1" id="KW-1133">Transmembrane helix</keyword>
<dbReference type="EMBL" id="CP073041">
    <property type="protein sequence ID" value="UXE61067.1"/>
    <property type="molecule type" value="Genomic_DNA"/>
</dbReference>
<dbReference type="Proteomes" id="UP001065613">
    <property type="component" value="Chromosome"/>
</dbReference>
<protein>
    <submittedName>
        <fullName evidence="2">Uncharacterized protein</fullName>
    </submittedName>
</protein>
<feature type="transmembrane region" description="Helical" evidence="1">
    <location>
        <begin position="9"/>
        <end position="30"/>
    </location>
</feature>
<gene>
    <name evidence="2" type="ORF">KA717_37620</name>
</gene>
<accession>A0A977KW99</accession>
<dbReference type="AlphaFoldDB" id="A0A977KW99"/>
<proteinExistence type="predicted"/>
<organism evidence="2">
    <name type="scientific">Woronichinia naegeliana WA131</name>
    <dbReference type="NCBI Taxonomy" id="2824559"/>
    <lineage>
        <taxon>Bacteria</taxon>
        <taxon>Bacillati</taxon>
        <taxon>Cyanobacteriota</taxon>
        <taxon>Cyanophyceae</taxon>
        <taxon>Synechococcales</taxon>
        <taxon>Coelosphaeriaceae</taxon>
        <taxon>Woronichinia</taxon>
    </lineage>
</organism>
<name>A0A977KW99_9CYAN</name>
<sequence length="174" mass="18781">MNHFSPKSLAFYGTMIGSVLVLFNIVSAYGEANLKAPPKVSGNYQLTSSDLPDCLRSENLTLAIEQSGRYIAGELSLRPQTIATPENISPGVESSSEKKGTKENIVLSGLMLSQPFTLSGKTTLLGPCSIADSPKEIHLQLQFQDKNLSGQLHWSELAINFTAQKLEPTNGVSK</sequence>
<keyword evidence="1" id="KW-0812">Transmembrane</keyword>
<keyword evidence="1" id="KW-0472">Membrane</keyword>
<evidence type="ECO:0000313" key="2">
    <source>
        <dbReference type="EMBL" id="UXE61067.1"/>
    </source>
</evidence>
<reference evidence="2" key="1">
    <citation type="submission" date="2021-04" db="EMBL/GenBank/DDBJ databases">
        <title>Genome sequence of Woronichinia naegeliana from Washington state freshwater lake bloom.</title>
        <authorList>
            <person name="Dreher T.W."/>
        </authorList>
    </citation>
    <scope>NUCLEOTIDE SEQUENCE</scope>
    <source>
        <strain evidence="2">WA131</strain>
    </source>
</reference>
<dbReference type="KEGG" id="wna:KA717_37620"/>